<reference evidence="9 10" key="1">
    <citation type="submission" date="2022-06" db="EMBL/GenBank/DDBJ databases">
        <title>Endosaccharibacter gen. nov., sp. nov., endophytic bacteria isolated from sugarcane.</title>
        <authorList>
            <person name="Pitiwittayakul N."/>
            <person name="Yukphan P."/>
            <person name="Charoenyingcharoen P."/>
            <person name="Tanasupawat S."/>
        </authorList>
    </citation>
    <scope>NUCLEOTIDE SEQUENCE [LARGE SCALE GENOMIC DNA]</scope>
    <source>
        <strain evidence="9 10">KSS8</strain>
    </source>
</reference>
<dbReference type="Gene3D" id="3.10.50.40">
    <property type="match status" value="1"/>
</dbReference>
<dbReference type="EC" id="5.2.1.8" evidence="6"/>
<dbReference type="Pfam" id="PF00254">
    <property type="entry name" value="FKBP_C"/>
    <property type="match status" value="1"/>
</dbReference>
<evidence type="ECO:0000256" key="3">
    <source>
        <dbReference type="ARBA" id="ARBA00023110"/>
    </source>
</evidence>
<evidence type="ECO:0000313" key="10">
    <source>
        <dbReference type="Proteomes" id="UP001524587"/>
    </source>
</evidence>
<accession>A0ABT1W376</accession>
<dbReference type="PANTHER" id="PTHR43811">
    <property type="entry name" value="FKBP-TYPE PEPTIDYL-PROLYL CIS-TRANS ISOMERASE FKPA"/>
    <property type="match status" value="1"/>
</dbReference>
<dbReference type="InterPro" id="IPR046357">
    <property type="entry name" value="PPIase_dom_sf"/>
</dbReference>
<keyword evidence="3 5" id="KW-0697">Rotamase</keyword>
<organism evidence="9 10">
    <name type="scientific">Endosaccharibacter trunci</name>
    <dbReference type="NCBI Taxonomy" id="2812733"/>
    <lineage>
        <taxon>Bacteria</taxon>
        <taxon>Pseudomonadati</taxon>
        <taxon>Pseudomonadota</taxon>
        <taxon>Alphaproteobacteria</taxon>
        <taxon>Acetobacterales</taxon>
        <taxon>Acetobacteraceae</taxon>
        <taxon>Endosaccharibacter</taxon>
    </lineage>
</organism>
<dbReference type="GO" id="GO:0016853">
    <property type="term" value="F:isomerase activity"/>
    <property type="evidence" value="ECO:0007669"/>
    <property type="project" value="UniProtKB-KW"/>
</dbReference>
<evidence type="ECO:0000256" key="4">
    <source>
        <dbReference type="ARBA" id="ARBA00023235"/>
    </source>
</evidence>
<feature type="signal peptide" evidence="7">
    <location>
        <begin position="1"/>
        <end position="23"/>
    </location>
</feature>
<dbReference type="EMBL" id="JAMSKV010000001">
    <property type="protein sequence ID" value="MCQ8277309.1"/>
    <property type="molecule type" value="Genomic_DNA"/>
</dbReference>
<dbReference type="RefSeq" id="WP_422862740.1">
    <property type="nucleotide sequence ID" value="NZ_JAMSKV010000001.1"/>
</dbReference>
<keyword evidence="7" id="KW-0732">Signal</keyword>
<evidence type="ECO:0000256" key="7">
    <source>
        <dbReference type="SAM" id="SignalP"/>
    </source>
</evidence>
<comment type="catalytic activity">
    <reaction evidence="1 5 6">
        <text>[protein]-peptidylproline (omega=180) = [protein]-peptidylproline (omega=0)</text>
        <dbReference type="Rhea" id="RHEA:16237"/>
        <dbReference type="Rhea" id="RHEA-COMP:10747"/>
        <dbReference type="Rhea" id="RHEA-COMP:10748"/>
        <dbReference type="ChEBI" id="CHEBI:83833"/>
        <dbReference type="ChEBI" id="CHEBI:83834"/>
        <dbReference type="EC" id="5.2.1.8"/>
    </reaction>
</comment>
<feature type="chain" id="PRO_5046624738" description="Peptidyl-prolyl cis-trans isomerase" evidence="7">
    <location>
        <begin position="24"/>
        <end position="158"/>
    </location>
</feature>
<evidence type="ECO:0000256" key="6">
    <source>
        <dbReference type="RuleBase" id="RU003915"/>
    </source>
</evidence>
<feature type="domain" description="PPIase FKBP-type" evidence="8">
    <location>
        <begin position="72"/>
        <end position="155"/>
    </location>
</feature>
<evidence type="ECO:0000256" key="1">
    <source>
        <dbReference type="ARBA" id="ARBA00000971"/>
    </source>
</evidence>
<keyword evidence="4 5" id="KW-0413">Isomerase</keyword>
<evidence type="ECO:0000313" key="9">
    <source>
        <dbReference type="EMBL" id="MCQ8277309.1"/>
    </source>
</evidence>
<sequence length="158" mass="16563">MSIRRTSLTVLLLGALGFGAAEAKPAPLTPAEQAQAFLKQKASEPGVVTLPSGLEYKVEESGDKTGPHPTATDSVMVNYVGKLSDGATFDDSKGQIVTLPLDQVIKGWTEGLQLMRPGDVWTFYVPPNLAYGAKGAGPIPPDAALVFRIELVAVSGRG</sequence>
<dbReference type="InterPro" id="IPR000774">
    <property type="entry name" value="PPIase_FKBP_N"/>
</dbReference>
<dbReference type="Proteomes" id="UP001524587">
    <property type="component" value="Unassembled WGS sequence"/>
</dbReference>
<proteinExistence type="inferred from homology"/>
<dbReference type="InterPro" id="IPR001179">
    <property type="entry name" value="PPIase_FKBP_dom"/>
</dbReference>
<dbReference type="Pfam" id="PF01346">
    <property type="entry name" value="FKBP_N"/>
    <property type="match status" value="1"/>
</dbReference>
<keyword evidence="10" id="KW-1185">Reference proteome</keyword>
<evidence type="ECO:0000259" key="8">
    <source>
        <dbReference type="PROSITE" id="PS50059"/>
    </source>
</evidence>
<gene>
    <name evidence="9" type="ORF">NFI95_02445</name>
</gene>
<dbReference type="SUPFAM" id="SSF54534">
    <property type="entry name" value="FKBP-like"/>
    <property type="match status" value="1"/>
</dbReference>
<dbReference type="PANTHER" id="PTHR43811:SF57">
    <property type="entry name" value="FKBP-TYPE PEPTIDYL-PROLYL CIS-TRANS ISOMERASE FKPA-RELATED"/>
    <property type="match status" value="1"/>
</dbReference>
<protein>
    <recommendedName>
        <fullName evidence="6">Peptidyl-prolyl cis-trans isomerase</fullName>
        <ecNumber evidence="6">5.2.1.8</ecNumber>
    </recommendedName>
</protein>
<comment type="caution">
    <text evidence="9">The sequence shown here is derived from an EMBL/GenBank/DDBJ whole genome shotgun (WGS) entry which is preliminary data.</text>
</comment>
<evidence type="ECO:0000256" key="5">
    <source>
        <dbReference type="PROSITE-ProRule" id="PRU00277"/>
    </source>
</evidence>
<evidence type="ECO:0000256" key="2">
    <source>
        <dbReference type="ARBA" id="ARBA00006577"/>
    </source>
</evidence>
<name>A0ABT1W376_9PROT</name>
<comment type="similarity">
    <text evidence="2 6">Belongs to the FKBP-type PPIase family.</text>
</comment>
<dbReference type="PROSITE" id="PS50059">
    <property type="entry name" value="FKBP_PPIASE"/>
    <property type="match status" value="1"/>
</dbReference>